<dbReference type="EMBL" id="MU394327">
    <property type="protein sequence ID" value="KAI6085285.1"/>
    <property type="molecule type" value="Genomic_DNA"/>
</dbReference>
<accession>A0ACC0CYV5</accession>
<comment type="caution">
    <text evidence="1">The sequence shown here is derived from an EMBL/GenBank/DDBJ whole genome shotgun (WGS) entry which is preliminary data.</text>
</comment>
<protein>
    <submittedName>
        <fullName evidence="1">Uncharacterized protein</fullName>
    </submittedName>
</protein>
<name>A0ACC0CYV5_9PEZI</name>
<evidence type="ECO:0000313" key="2">
    <source>
        <dbReference type="Proteomes" id="UP001497680"/>
    </source>
</evidence>
<dbReference type="Proteomes" id="UP001497680">
    <property type="component" value="Unassembled WGS sequence"/>
</dbReference>
<reference evidence="1 2" key="1">
    <citation type="journal article" date="2022" name="New Phytol.">
        <title>Ecological generalism drives hyperdiversity of secondary metabolite gene clusters in xylarialean endophytes.</title>
        <authorList>
            <person name="Franco M.E.E."/>
            <person name="Wisecaver J.H."/>
            <person name="Arnold A.E."/>
            <person name="Ju Y.M."/>
            <person name="Slot J.C."/>
            <person name="Ahrendt S."/>
            <person name="Moore L.P."/>
            <person name="Eastman K.E."/>
            <person name="Scott K."/>
            <person name="Konkel Z."/>
            <person name="Mondo S.J."/>
            <person name="Kuo A."/>
            <person name="Hayes R.D."/>
            <person name="Haridas S."/>
            <person name="Andreopoulos B."/>
            <person name="Riley R."/>
            <person name="LaButti K."/>
            <person name="Pangilinan J."/>
            <person name="Lipzen A."/>
            <person name="Amirebrahimi M."/>
            <person name="Yan J."/>
            <person name="Adam C."/>
            <person name="Keymanesh K."/>
            <person name="Ng V."/>
            <person name="Louie K."/>
            <person name="Northen T."/>
            <person name="Drula E."/>
            <person name="Henrissat B."/>
            <person name="Hsieh H.M."/>
            <person name="Youens-Clark K."/>
            <person name="Lutzoni F."/>
            <person name="Miadlikowska J."/>
            <person name="Eastwood D.C."/>
            <person name="Hamelin R.C."/>
            <person name="Grigoriev I.V."/>
            <person name="U'Ren J.M."/>
        </authorList>
    </citation>
    <scope>NUCLEOTIDE SEQUENCE [LARGE SCALE GENOMIC DNA]</scope>
    <source>
        <strain evidence="1 2">ER1909</strain>
    </source>
</reference>
<gene>
    <name evidence="1" type="ORF">F4821DRAFT_152733</name>
</gene>
<keyword evidence="2" id="KW-1185">Reference proteome</keyword>
<proteinExistence type="predicted"/>
<organism evidence="1 2">
    <name type="scientific">Hypoxylon rubiginosum</name>
    <dbReference type="NCBI Taxonomy" id="110542"/>
    <lineage>
        <taxon>Eukaryota</taxon>
        <taxon>Fungi</taxon>
        <taxon>Dikarya</taxon>
        <taxon>Ascomycota</taxon>
        <taxon>Pezizomycotina</taxon>
        <taxon>Sordariomycetes</taxon>
        <taxon>Xylariomycetidae</taxon>
        <taxon>Xylariales</taxon>
        <taxon>Hypoxylaceae</taxon>
        <taxon>Hypoxylon</taxon>
    </lineage>
</organism>
<sequence>MSQYQNGRNTGQSPGMGGSVRRAREQAEAGGQRGIVSPFPEPPSVTRRPQAPLGFQGRDGQPGMTISRPTPVPQWPLAGPLSTPSTDSEPYRPPPGRSQPPQRPPRPSRVPSILDASRLQEHTPVFQYTPQNARASEMSAPETIQSTSSRQSTNSSVGSIPDFPLPVAAPPLPPPARRSVNLGPPPSSRRGASSFYSTASYVSPIPEESPRTRSHTSYASSAAIPDSFGNMSPGMSPRLSPGYSPSGVYLDDTIAEESVFSDDADESRLVRSASIGKRGKPALVMTGSSEKRDMMPRPGPKPVQDGPFGEGTGYLDASSSSSGNASREAVGAALTADNMLNAFENASAVDPTIRKVSPSPRPFNRLSAIRRPPRLDIDAVRAAEARGSLTSLPDLIRRATRLAALMDRGRRPASRFDDLDFPEEVYGMDPEKDMSYDTKHQSGLSDMLAAFPPPASRAGARQSRVSTAWPLGRRSFRGPPIETESAAEDSEQGPQKKGRRCCGLPIWTFFVLLIILICIIAAAIVVPVKFLVIDKASEKSAAQPAISECESQLNCANGGTNVVLEGVCSCICSNGFTGVDCTIPTSQGCTTTSISTADTNINNVTIGQAIPRLIADAQANFSIPLVATIIQSKFNQENLSCNTENALVTFDGQFLRTQDALSEVTDGTSDADLVNAAVAAADIPITLSVAPDIDITLTVENPEGTGGFSGTFVITTLSSPTTISGSTIFATTITASNSKRTSPTGYPTSDTTTSSTPTITSSPVSSSTTPGTTTSTTATPTSTFTVTEEVVDFARVAVLFIFQQETISAASTAQTSIQQFFSNVETGQNSSSGVTQDDAKNFTIGGANTIDLVNLFVDIGTGQKVGGRTS</sequence>
<evidence type="ECO:0000313" key="1">
    <source>
        <dbReference type="EMBL" id="KAI6085285.1"/>
    </source>
</evidence>